<gene>
    <name evidence="1" type="ORF">K458DRAFT_478242</name>
</gene>
<dbReference type="AlphaFoldDB" id="A0A6G1IZC5"/>
<evidence type="ECO:0000313" key="2">
    <source>
        <dbReference type="Proteomes" id="UP000799291"/>
    </source>
</evidence>
<sequence length="294" mass="33891">MDYTSIFERARNKAIAENSDITLLEHAYSKAPLDEHEFFFDCVRRAAINNNSIAVLSHLIARGMSVKSLSPRDFVGYRNTSKATLEFLLVHGWDINTRCRHDSTIHVAFFWDYDMIVWCLEHGAKVHTRDHDPLRDDVLTLDQRHCEQILEEVAAWGTVATFKLLRSKGAPLGWRPLHRAVETATYGHAKRNWIDHEERMAMVRHILHVEGFDVNARDRPQGSSFGGRNGTPICYLTSSGMLERDTRELTWLLLDRGADPTPALSYAKTEYPKFVEDVEAWRKLPRVDRRCCVQ</sequence>
<dbReference type="OrthoDB" id="426293at2759"/>
<keyword evidence="2" id="KW-1185">Reference proteome</keyword>
<dbReference type="EMBL" id="MU005584">
    <property type="protein sequence ID" value="KAF2683290.1"/>
    <property type="molecule type" value="Genomic_DNA"/>
</dbReference>
<dbReference type="Gene3D" id="1.25.40.20">
    <property type="entry name" value="Ankyrin repeat-containing domain"/>
    <property type="match status" value="1"/>
</dbReference>
<name>A0A6G1IZC5_9PLEO</name>
<evidence type="ECO:0000313" key="1">
    <source>
        <dbReference type="EMBL" id="KAF2683290.1"/>
    </source>
</evidence>
<dbReference type="Proteomes" id="UP000799291">
    <property type="component" value="Unassembled WGS sequence"/>
</dbReference>
<dbReference type="InterPro" id="IPR036770">
    <property type="entry name" value="Ankyrin_rpt-contain_sf"/>
</dbReference>
<accession>A0A6G1IZC5</accession>
<reference evidence="1" key="1">
    <citation type="journal article" date="2020" name="Stud. Mycol.">
        <title>101 Dothideomycetes genomes: a test case for predicting lifestyles and emergence of pathogens.</title>
        <authorList>
            <person name="Haridas S."/>
            <person name="Albert R."/>
            <person name="Binder M."/>
            <person name="Bloem J."/>
            <person name="Labutti K."/>
            <person name="Salamov A."/>
            <person name="Andreopoulos B."/>
            <person name="Baker S."/>
            <person name="Barry K."/>
            <person name="Bills G."/>
            <person name="Bluhm B."/>
            <person name="Cannon C."/>
            <person name="Castanera R."/>
            <person name="Culley D."/>
            <person name="Daum C."/>
            <person name="Ezra D."/>
            <person name="Gonzalez J."/>
            <person name="Henrissat B."/>
            <person name="Kuo A."/>
            <person name="Liang C."/>
            <person name="Lipzen A."/>
            <person name="Lutzoni F."/>
            <person name="Magnuson J."/>
            <person name="Mondo S."/>
            <person name="Nolan M."/>
            <person name="Ohm R."/>
            <person name="Pangilinan J."/>
            <person name="Park H.-J."/>
            <person name="Ramirez L."/>
            <person name="Alfaro M."/>
            <person name="Sun H."/>
            <person name="Tritt A."/>
            <person name="Yoshinaga Y."/>
            <person name="Zwiers L.-H."/>
            <person name="Turgeon B."/>
            <person name="Goodwin S."/>
            <person name="Spatafora J."/>
            <person name="Crous P."/>
            <person name="Grigoriev I."/>
        </authorList>
    </citation>
    <scope>NUCLEOTIDE SEQUENCE</scope>
    <source>
        <strain evidence="1">CBS 122367</strain>
    </source>
</reference>
<protein>
    <recommendedName>
        <fullName evidence="3">Ankyrin</fullName>
    </recommendedName>
</protein>
<organism evidence="1 2">
    <name type="scientific">Lentithecium fluviatile CBS 122367</name>
    <dbReference type="NCBI Taxonomy" id="1168545"/>
    <lineage>
        <taxon>Eukaryota</taxon>
        <taxon>Fungi</taxon>
        <taxon>Dikarya</taxon>
        <taxon>Ascomycota</taxon>
        <taxon>Pezizomycotina</taxon>
        <taxon>Dothideomycetes</taxon>
        <taxon>Pleosporomycetidae</taxon>
        <taxon>Pleosporales</taxon>
        <taxon>Massarineae</taxon>
        <taxon>Lentitheciaceae</taxon>
        <taxon>Lentithecium</taxon>
    </lineage>
</organism>
<dbReference type="SUPFAM" id="SSF48403">
    <property type="entry name" value="Ankyrin repeat"/>
    <property type="match status" value="1"/>
</dbReference>
<proteinExistence type="predicted"/>
<evidence type="ECO:0008006" key="3">
    <source>
        <dbReference type="Google" id="ProtNLM"/>
    </source>
</evidence>